<feature type="domain" description="Dynein heavy chain 3 AAA+ lid" evidence="19">
    <location>
        <begin position="78"/>
        <end position="169"/>
    </location>
</feature>
<dbReference type="InterPro" id="IPR024743">
    <property type="entry name" value="Dynein_HC_stalk"/>
</dbReference>
<evidence type="ECO:0000259" key="16">
    <source>
        <dbReference type="Pfam" id="PF12777"/>
    </source>
</evidence>
<keyword evidence="13" id="KW-0966">Cell projection</keyword>
<evidence type="ECO:0000256" key="2">
    <source>
        <dbReference type="ARBA" id="ARBA00008887"/>
    </source>
</evidence>
<dbReference type="Pfam" id="PF12780">
    <property type="entry name" value="AAA_8"/>
    <property type="match status" value="1"/>
</dbReference>
<dbReference type="Pfam" id="PF17857">
    <property type="entry name" value="AAA_lid_1"/>
    <property type="match status" value="1"/>
</dbReference>
<evidence type="ECO:0000259" key="20">
    <source>
        <dbReference type="Pfam" id="PF18198"/>
    </source>
</evidence>
<dbReference type="GO" id="GO:0005874">
    <property type="term" value="C:microtubule"/>
    <property type="evidence" value="ECO:0007669"/>
    <property type="project" value="UniProtKB-KW"/>
</dbReference>
<dbReference type="Gene3D" id="1.20.920.20">
    <property type="match status" value="1"/>
</dbReference>
<dbReference type="GO" id="GO:0051959">
    <property type="term" value="F:dynein light intermediate chain binding"/>
    <property type="evidence" value="ECO:0007669"/>
    <property type="project" value="InterPro"/>
</dbReference>
<keyword evidence="3" id="KW-0963">Cytoplasm</keyword>
<dbReference type="Pfam" id="PF12777">
    <property type="entry name" value="MT"/>
    <property type="match status" value="1"/>
</dbReference>
<dbReference type="FunFam" id="1.20.920.30:FF:000002">
    <property type="entry name" value="Dynein axonemal heavy chain 3"/>
    <property type="match status" value="1"/>
</dbReference>
<keyword evidence="5" id="KW-0677">Repeat</keyword>
<dbReference type="Gene3D" id="6.10.140.1060">
    <property type="match status" value="1"/>
</dbReference>
<dbReference type="InterPro" id="IPR043160">
    <property type="entry name" value="Dynein_C_barrel"/>
</dbReference>
<dbReference type="GO" id="GO:0007018">
    <property type="term" value="P:microtubule-based movement"/>
    <property type="evidence" value="ECO:0007669"/>
    <property type="project" value="InterPro"/>
</dbReference>
<evidence type="ECO:0000256" key="9">
    <source>
        <dbReference type="ARBA" id="ARBA00023054"/>
    </source>
</evidence>
<keyword evidence="7" id="KW-0067">ATP-binding</keyword>
<keyword evidence="23" id="KW-1185">Reference proteome</keyword>
<evidence type="ECO:0000256" key="5">
    <source>
        <dbReference type="ARBA" id="ARBA00022737"/>
    </source>
</evidence>
<evidence type="ECO:0000256" key="12">
    <source>
        <dbReference type="ARBA" id="ARBA00023212"/>
    </source>
</evidence>
<evidence type="ECO:0000259" key="19">
    <source>
        <dbReference type="Pfam" id="PF17857"/>
    </source>
</evidence>
<comment type="subcellular location">
    <subcellularLocation>
        <location evidence="1">Cytoplasm</location>
        <location evidence="1">Cytoskeleton</location>
        <location evidence="1">Cilium axoneme</location>
    </subcellularLocation>
</comment>
<dbReference type="Pfam" id="PF03028">
    <property type="entry name" value="Dynein_heavy"/>
    <property type="match status" value="1"/>
</dbReference>
<feature type="coiled-coil region" evidence="14">
    <location>
        <begin position="737"/>
        <end position="788"/>
    </location>
</feature>
<dbReference type="Gene3D" id="1.20.1270.280">
    <property type="match status" value="1"/>
</dbReference>
<evidence type="ECO:0000259" key="15">
    <source>
        <dbReference type="Pfam" id="PF03028"/>
    </source>
</evidence>
<dbReference type="EMBL" id="OV725078">
    <property type="protein sequence ID" value="CAH1393775.1"/>
    <property type="molecule type" value="Genomic_DNA"/>
</dbReference>
<gene>
    <name evidence="22" type="ORF">NEZAVI_LOCUS4392</name>
</gene>
<dbReference type="FunFam" id="3.40.50.300:FF:002141">
    <property type="entry name" value="Dynein heavy chain"/>
    <property type="match status" value="1"/>
</dbReference>
<dbReference type="GO" id="GO:0005930">
    <property type="term" value="C:axoneme"/>
    <property type="evidence" value="ECO:0007669"/>
    <property type="project" value="UniProtKB-SubCell"/>
</dbReference>
<keyword evidence="8" id="KW-0243">Dynein</keyword>
<dbReference type="InterPro" id="IPR027417">
    <property type="entry name" value="P-loop_NTPase"/>
</dbReference>
<keyword evidence="11" id="KW-0505">Motor protein</keyword>
<feature type="domain" description="Dynein heavy chain AAA module D4" evidence="17">
    <location>
        <begin position="236"/>
        <end position="494"/>
    </location>
</feature>
<evidence type="ECO:0008006" key="24">
    <source>
        <dbReference type="Google" id="ProtNLM"/>
    </source>
</evidence>
<evidence type="ECO:0000313" key="23">
    <source>
        <dbReference type="Proteomes" id="UP001152798"/>
    </source>
</evidence>
<evidence type="ECO:0000256" key="3">
    <source>
        <dbReference type="ARBA" id="ARBA00022490"/>
    </source>
</evidence>
<evidence type="ECO:0000256" key="11">
    <source>
        <dbReference type="ARBA" id="ARBA00023175"/>
    </source>
</evidence>
<dbReference type="SUPFAM" id="SSF52540">
    <property type="entry name" value="P-loop containing nucleoside triphosphate hydrolases"/>
    <property type="match status" value="2"/>
</dbReference>
<name>A0A9P0EC29_NEZVI</name>
<dbReference type="PANTHER" id="PTHR22878:SF70">
    <property type="entry name" value="DYNEIN HEAVY CHAIN 2, AXONEMAL"/>
    <property type="match status" value="1"/>
</dbReference>
<sequence length="1948" mass="224019">MSQMKIEDMFFIAAMGLPGGSRQDVYARFLRHFSLFGINSFDKASMVKIFTEILTTGYREQGFPTDVVPVLKDIVESTMSIYNWSVGNLLPTPTKCHYLFNIRDFNRVVQGHLLLRKDSPAERNNFIRMWCHEILRVFYDRLVSVDDRELILGAIKKTVKDSFKENFDLIMGDLTDDPEAKTEVRVEHLNKLLFTSALDVEEDEDKKYEEVVSLERFLEVMQDSLTNYNLSHKNKLNVILFQYAVAHLVHICRIISTPGDQGLLVGVSGCGRQSLVKLATYVYEMPLFEPEISKNYGTDEWHEDIKRLLKYVGIQNKHHAFLFSDSQIKDEKFLQDIDVMLNTGEVPNIFGLDEIVEIIESVRLAAQGGDRHANYPRYRIYSFFRDRCKRNLHLLLCFSPIGEAFRRRIRIYPTLVNCCTIDWFEDWPEEALESIAKHSLETIDLKDELKESAVASFKFFHVKAKEAKDKFFNQSNRIVYYTCKSYIDLINSYIAVFQKTKADVEQTVLRYVNGRQKLKFAEAQVIQMQKDLDALMPAIARNARKVTEMITQMVIEQHGVEETAALVMKEEEVVRLQAEEAERCKKECEADLHLLLPIVEDAIKALDTVRKDDLTLLKSMSRPPDAVKIVMAAACVMLGIRPDRVPDLSRPGHMMEDFWAPSKRLLGDIQFLQKLKEFDKDHIPHERIHKVRVEYLTNRNFAPNIVAKASRAARGICKWIIALDKYDTIMKAVAPKKAVLAKAEAALKEVLERLEEKQAILDKLQEKLNALKSAKEEADANQLKLTQELEICSIKLEKATFIINSLGGEQIRWKQLEEENQEKLDKLPGNVLLSCGVITYLGPLSSDLREHLVTDWKTKLHEMEMPFSNDFQFSQVLSSELAIMKWVMNGLPNDPFSVDNAVILNSTLKYCLLIDPQSQANRWIKKTYADNLIVIRLSRNYMPLVERALQEGKTLLLEDVGESIDGALDPLIKKQFFNEGKIRFIALGDNVVLVHKRFRFYVTTKLMNPHFMPEIFNQLSVINFTLTIEGLTDQMLSTIIAMKHPELDAKRKSLITEGAQNKALLENCEIDILTCLQRKDLLTHPDTIIILERSKNTAEEIALKERESALARNDIDHLKGLYRPVAHRSSFLYYTIVDLPQVDPMYQFSLEWFMTIYQNVIKKLISGVYPQVELFLTDLEKTFKLTLFRSVVTSLFNKDRIMYSFMFTISTMQALGELQTEELNFLLTGGISLANPLPNIAEHWLPKSSWDEICRVDTLDAFREFLDHFKKNLEQWHNFYELGAPAFNDIPYPWNIQLTLFQKLIVFRIFRPDRLIPMIETFIEKQAGSDFIEAPPVNLNETIKNCAPYTPIIFVLSPGADPLKSLLELAKANNSKFMTISLGQGQGPVAEQMIRDNYSPYNWICLQNCHLLTSWMPRLEMICEELPGLRHEAELLNFRLFLTSYPSDKFPVTILQNGIKIINESPSGLKNSLLKCYSSPPVSSLDFYYSCEKKDLIFCRLLLGISFFHAVVLERRTFGPIGWNIPYGFNDSDYLISINQLQIFINKYSKIPYKAVLYLTGECNYGGRVTDNWDRRTLNTLLEDYVSHDMIYGEEFTLCDGDIRFKPPASYYFRDVYNFIASLPDEMPTQVYGLHPNAGITRDIMNMGKLQNSLIKVLRTGSTGSGGADDMVSTIAREILERLPERFDVASAMEAYPTVYSESMNTVLVQEMDKFNKLLDCLNKTLNGLLKAVKGEIVMTADLEAVASALLTSRIPAQWAKVSYPSLKPLGSYIVDFIKRLNFLETWFREGKPESFWLSGFFFTQAFLTGAMQNFARKYKIPIDKITFDFSILKDVEYQGPPPDDGVIVYGIYVVGARWDKERHCLSEPHFKMLSDELPRIWIMPIVREKLDEANRYVCPLYKTSERKGTLSTTGHSTNYVLPILLETEEEPKHWIKRGVASLCQLDD</sequence>
<organism evidence="22 23">
    <name type="scientific">Nezara viridula</name>
    <name type="common">Southern green stink bug</name>
    <name type="synonym">Cimex viridulus</name>
    <dbReference type="NCBI Taxonomy" id="85310"/>
    <lineage>
        <taxon>Eukaryota</taxon>
        <taxon>Metazoa</taxon>
        <taxon>Ecdysozoa</taxon>
        <taxon>Arthropoda</taxon>
        <taxon>Hexapoda</taxon>
        <taxon>Insecta</taxon>
        <taxon>Pterygota</taxon>
        <taxon>Neoptera</taxon>
        <taxon>Paraneoptera</taxon>
        <taxon>Hemiptera</taxon>
        <taxon>Heteroptera</taxon>
        <taxon>Panheteroptera</taxon>
        <taxon>Pentatomomorpha</taxon>
        <taxon>Pentatomoidea</taxon>
        <taxon>Pentatomidae</taxon>
        <taxon>Pentatominae</taxon>
        <taxon>Nezara</taxon>
    </lineage>
</organism>
<evidence type="ECO:0000256" key="10">
    <source>
        <dbReference type="ARBA" id="ARBA00023069"/>
    </source>
</evidence>
<dbReference type="GO" id="GO:0008569">
    <property type="term" value="F:minus-end-directed microtubule motor activity"/>
    <property type="evidence" value="ECO:0007669"/>
    <property type="project" value="InterPro"/>
</dbReference>
<evidence type="ECO:0000256" key="8">
    <source>
        <dbReference type="ARBA" id="ARBA00023017"/>
    </source>
</evidence>
<dbReference type="Gene3D" id="3.10.490.20">
    <property type="match status" value="1"/>
</dbReference>
<accession>A0A9P0EC29</accession>
<evidence type="ECO:0000256" key="13">
    <source>
        <dbReference type="ARBA" id="ARBA00023273"/>
    </source>
</evidence>
<feature type="domain" description="Dynein heavy chain AAA lid" evidence="20">
    <location>
        <begin position="1500"/>
        <end position="1638"/>
    </location>
</feature>
<dbReference type="FunFam" id="1.20.920.20:FF:000001">
    <property type="entry name" value="dynein heavy chain 2, axonemal"/>
    <property type="match status" value="1"/>
</dbReference>
<dbReference type="InterPro" id="IPR004273">
    <property type="entry name" value="Dynein_heavy_D6_P-loop"/>
</dbReference>
<evidence type="ECO:0000256" key="7">
    <source>
        <dbReference type="ARBA" id="ARBA00022840"/>
    </source>
</evidence>
<keyword evidence="10" id="KW-0969">Cilium</keyword>
<dbReference type="InterPro" id="IPR041228">
    <property type="entry name" value="Dynein_C"/>
</dbReference>
<dbReference type="Gene3D" id="1.10.8.720">
    <property type="entry name" value="Region D6 of dynein motor"/>
    <property type="match status" value="1"/>
</dbReference>
<dbReference type="InterPro" id="IPR041589">
    <property type="entry name" value="DNAH3_AAA_lid_1"/>
</dbReference>
<dbReference type="FunFam" id="3.40.50.300:FF:000362">
    <property type="entry name" value="Dynein, axonemal, heavy chain 6"/>
    <property type="match status" value="1"/>
</dbReference>
<dbReference type="Pfam" id="PF12781">
    <property type="entry name" value="AAA_9"/>
    <property type="match status" value="1"/>
</dbReference>
<reference evidence="22" key="1">
    <citation type="submission" date="2022-01" db="EMBL/GenBank/DDBJ databases">
        <authorList>
            <person name="King R."/>
        </authorList>
    </citation>
    <scope>NUCLEOTIDE SEQUENCE</scope>
</reference>
<keyword evidence="12" id="KW-0206">Cytoskeleton</keyword>
<feature type="domain" description="Dynein heavy chain region D6 P-loop" evidence="15">
    <location>
        <begin position="1348"/>
        <end position="1462"/>
    </location>
</feature>
<evidence type="ECO:0000256" key="1">
    <source>
        <dbReference type="ARBA" id="ARBA00004430"/>
    </source>
</evidence>
<dbReference type="InterPro" id="IPR035706">
    <property type="entry name" value="AAA_9"/>
</dbReference>
<dbReference type="FunFam" id="1.10.8.720:FF:000001">
    <property type="entry name" value="dynein heavy chain 7, axonemal"/>
    <property type="match status" value="1"/>
</dbReference>
<evidence type="ECO:0000256" key="14">
    <source>
        <dbReference type="SAM" id="Coils"/>
    </source>
</evidence>
<dbReference type="Gene3D" id="1.10.8.1220">
    <property type="match status" value="1"/>
</dbReference>
<dbReference type="PANTHER" id="PTHR22878">
    <property type="entry name" value="DYNEIN HEAVY CHAIN 6, AXONEMAL-LIKE-RELATED"/>
    <property type="match status" value="1"/>
</dbReference>
<feature type="domain" description="Dynein heavy chain ATP-binding dynein motor region" evidence="18">
    <location>
        <begin position="885"/>
        <end position="1101"/>
    </location>
</feature>
<dbReference type="Pfam" id="PF18199">
    <property type="entry name" value="Dynein_C"/>
    <property type="match status" value="1"/>
</dbReference>
<feature type="domain" description="Dynein heavy chain C-terminal" evidence="21">
    <location>
        <begin position="1651"/>
        <end position="1944"/>
    </location>
</feature>
<keyword evidence="6" id="KW-0547">Nucleotide-binding</keyword>
<evidence type="ECO:0000259" key="17">
    <source>
        <dbReference type="Pfam" id="PF12780"/>
    </source>
</evidence>
<evidence type="ECO:0000256" key="6">
    <source>
        <dbReference type="ARBA" id="ARBA00022741"/>
    </source>
</evidence>
<dbReference type="FunFam" id="3.10.490.20:FF:000001">
    <property type="entry name" value="dynein heavy chain 7, axonemal"/>
    <property type="match status" value="1"/>
</dbReference>
<keyword evidence="4" id="KW-0493">Microtubule</keyword>
<dbReference type="Pfam" id="PF18198">
    <property type="entry name" value="AAA_lid_11"/>
    <property type="match status" value="1"/>
</dbReference>
<dbReference type="OrthoDB" id="424310at2759"/>
<proteinExistence type="inferred from homology"/>
<dbReference type="GO" id="GO:0030286">
    <property type="term" value="C:dynein complex"/>
    <property type="evidence" value="ECO:0007669"/>
    <property type="project" value="UniProtKB-KW"/>
</dbReference>
<dbReference type="GO" id="GO:0045505">
    <property type="term" value="F:dynein intermediate chain binding"/>
    <property type="evidence" value="ECO:0007669"/>
    <property type="project" value="InterPro"/>
</dbReference>
<comment type="similarity">
    <text evidence="2">Belongs to the dynein heavy chain family.</text>
</comment>
<dbReference type="FunFam" id="1.20.1270.280:FF:000001">
    <property type="entry name" value="dynein heavy chain 7, axonemal"/>
    <property type="match status" value="1"/>
</dbReference>
<dbReference type="InterPro" id="IPR024317">
    <property type="entry name" value="Dynein_heavy_chain_D4_dom"/>
</dbReference>
<keyword evidence="9 14" id="KW-0175">Coiled coil</keyword>
<evidence type="ECO:0000259" key="21">
    <source>
        <dbReference type="Pfam" id="PF18199"/>
    </source>
</evidence>
<dbReference type="InterPro" id="IPR041658">
    <property type="entry name" value="AAA_lid_11"/>
</dbReference>
<dbReference type="Gene3D" id="3.40.50.300">
    <property type="entry name" value="P-loop containing nucleotide triphosphate hydrolases"/>
    <property type="match status" value="3"/>
</dbReference>
<dbReference type="GO" id="GO:0005524">
    <property type="term" value="F:ATP binding"/>
    <property type="evidence" value="ECO:0007669"/>
    <property type="project" value="UniProtKB-KW"/>
</dbReference>
<dbReference type="InterPro" id="IPR042219">
    <property type="entry name" value="AAA_lid_11_sf"/>
</dbReference>
<dbReference type="InterPro" id="IPR026983">
    <property type="entry name" value="DHC"/>
</dbReference>
<dbReference type="Proteomes" id="UP001152798">
    <property type="component" value="Chromosome 2"/>
</dbReference>
<dbReference type="Pfam" id="PF12775">
    <property type="entry name" value="AAA_7"/>
    <property type="match status" value="1"/>
</dbReference>
<evidence type="ECO:0000256" key="4">
    <source>
        <dbReference type="ARBA" id="ARBA00022701"/>
    </source>
</evidence>
<feature type="domain" description="Dynein heavy chain coiled coil stalk" evidence="16">
    <location>
        <begin position="510"/>
        <end position="854"/>
    </location>
</feature>
<evidence type="ECO:0000313" key="22">
    <source>
        <dbReference type="EMBL" id="CAH1393775.1"/>
    </source>
</evidence>
<evidence type="ECO:0000259" key="18">
    <source>
        <dbReference type="Pfam" id="PF12781"/>
    </source>
</evidence>
<dbReference type="Gene3D" id="1.20.920.30">
    <property type="match status" value="1"/>
</dbReference>
<dbReference type="FunFam" id="3.40.50.300:FF:000049">
    <property type="entry name" value="Dynein, axonemal, heavy chain 5"/>
    <property type="match status" value="1"/>
</dbReference>
<protein>
    <recommendedName>
        <fullName evidence="24">Dynein heavy chain 3, axonemal</fullName>
    </recommendedName>
</protein>